<dbReference type="EMBL" id="FQZS01000016">
    <property type="protein sequence ID" value="SHJ11900.1"/>
    <property type="molecule type" value="Genomic_DNA"/>
</dbReference>
<reference evidence="2 3" key="1">
    <citation type="submission" date="2016-11" db="EMBL/GenBank/DDBJ databases">
        <authorList>
            <person name="Jaros S."/>
            <person name="Januszkiewicz K."/>
            <person name="Wedrychowicz H."/>
        </authorList>
    </citation>
    <scope>NUCLEOTIDE SEQUENCE [LARGE SCALE GENOMIC DNA]</scope>
    <source>
        <strain evidence="2 3">DSM 19022</strain>
    </source>
</reference>
<evidence type="ECO:0000313" key="2">
    <source>
        <dbReference type="EMBL" id="SHJ11900.1"/>
    </source>
</evidence>
<dbReference type="InterPro" id="IPR001539">
    <property type="entry name" value="Peptidase_U32"/>
</dbReference>
<dbReference type="STRING" id="1122184.SAMN02745176_02467"/>
<feature type="domain" description="Peptidase U32 collagenase" evidence="1">
    <location>
        <begin position="392"/>
        <end position="506"/>
    </location>
</feature>
<evidence type="ECO:0000313" key="3">
    <source>
        <dbReference type="Proteomes" id="UP000184442"/>
    </source>
</evidence>
<dbReference type="PROSITE" id="PS01276">
    <property type="entry name" value="PEPTIDASE_U32"/>
    <property type="match status" value="1"/>
</dbReference>
<dbReference type="OrthoDB" id="9807498at2"/>
<sequence length="809" mass="92846">MIFILGCVIDMKIELLAPAGNFESLIAAIESGADAVYIGGTKYSARASADNFNEEEIKEAVRYAHIRNVKIYVTINILLTDEELVDALEYVQFLYNNDIDGIIVQDIGLLYLIKKCFPDMPVHCSTQMTIHNKDGVDILSRLGADRFVLAREMSIREVKNLVADTNAETEIFIHGALCVCYSGQCLMSSFIGGRSGNRGKCAQPCRKKYILVNLDDSRDLEYHRKGYLLSPKDLNTIEYIGEIIKSGVKSLKIEGRMKKPEYVAIVVKHYKDALDQVERQYNSNIDESVQRELESAFNRGFTRGFLFNEKKSEFVNSEKPNNKGVFIGKILWQKGNRTAISLEKGSLDKGDGIEITFEDGTSVGTYISTYEKYSNNSLVTSISHKLYPGLPVYKTYDKHLYDKAHYEYYYKNRRKVFLNGELFIHIGKRLYFKIWDNEGHIIEYESQYISEKAKNTAITEERIINQLKKTGDTPYLFDKILIHADDNIFVSMSAINELRRESLKKTDRILSNRNKREYRSLRNEDFLTNFEPDKSSDRNSICFGASVWNYENISAAIEAGIDYIYYGACEKVKEAVELCHRNNIEIYFLLPNIIKDAERERFTQIIKENSFDGIVISNISQLSYVNIKPDIKIIGNYNLNVFNKRCMDIYLKLGVHKICPSLELNLKQLKSIAHNYGTSMELVVYGQIPLMTMEYCPLSSSGGCKGCKNQKSFGLKDEKGAVFPLFCNNHRMQLLNSSILFVVEEMEKILATGVKRVRLDFYKESKTEVKEIIELYRNYKNLSKESYFDTIKRVKSTGHTKGHYFRGVD</sequence>
<dbReference type="InterPro" id="IPR020988">
    <property type="entry name" value="Pept_U32_collagenase"/>
</dbReference>
<dbReference type="Pfam" id="PF01136">
    <property type="entry name" value="Peptidase_U32"/>
    <property type="match status" value="2"/>
</dbReference>
<dbReference type="AlphaFoldDB" id="A0A1M6GPX2"/>
<gene>
    <name evidence="2" type="ORF">SAMN02745176_02467</name>
</gene>
<dbReference type="PANTHER" id="PTHR30217">
    <property type="entry name" value="PEPTIDASE U32 FAMILY"/>
    <property type="match status" value="1"/>
</dbReference>
<keyword evidence="2" id="KW-0645">Protease</keyword>
<dbReference type="GO" id="GO:0006508">
    <property type="term" value="P:proteolysis"/>
    <property type="evidence" value="ECO:0007669"/>
    <property type="project" value="UniProtKB-KW"/>
</dbReference>
<evidence type="ECO:0000259" key="1">
    <source>
        <dbReference type="Pfam" id="PF12392"/>
    </source>
</evidence>
<dbReference type="Proteomes" id="UP000184442">
    <property type="component" value="Unassembled WGS sequence"/>
</dbReference>
<keyword evidence="3" id="KW-1185">Reference proteome</keyword>
<name>A0A1M6GPX2_9FIRM</name>
<dbReference type="InterPro" id="IPR051454">
    <property type="entry name" value="RNA/ubiquinone_mod_enzymes"/>
</dbReference>
<proteinExistence type="predicted"/>
<protein>
    <submittedName>
        <fullName evidence="2">Putative protease</fullName>
    </submittedName>
</protein>
<organism evidence="2 3">
    <name type="scientific">Lutispora thermophila DSM 19022</name>
    <dbReference type="NCBI Taxonomy" id="1122184"/>
    <lineage>
        <taxon>Bacteria</taxon>
        <taxon>Bacillati</taxon>
        <taxon>Bacillota</taxon>
        <taxon>Clostridia</taxon>
        <taxon>Lutisporales</taxon>
        <taxon>Lutisporaceae</taxon>
        <taxon>Lutispora</taxon>
    </lineage>
</organism>
<accession>A0A1M6GPX2</accession>
<keyword evidence="2" id="KW-0378">Hydrolase</keyword>
<dbReference type="GO" id="GO:0008233">
    <property type="term" value="F:peptidase activity"/>
    <property type="evidence" value="ECO:0007669"/>
    <property type="project" value="UniProtKB-KW"/>
</dbReference>
<dbReference type="Pfam" id="PF12392">
    <property type="entry name" value="DUF3656"/>
    <property type="match status" value="1"/>
</dbReference>
<dbReference type="PANTHER" id="PTHR30217:SF10">
    <property type="entry name" value="23S RRNA 5-HYDROXYCYTIDINE C2501 SYNTHASE"/>
    <property type="match status" value="1"/>
</dbReference>